<evidence type="ECO:0000256" key="1">
    <source>
        <dbReference type="SAM" id="SignalP"/>
    </source>
</evidence>
<dbReference type="AlphaFoldDB" id="A0A8J2J9L9"/>
<feature type="chain" id="PRO_5035156014" evidence="1">
    <location>
        <begin position="20"/>
        <end position="685"/>
    </location>
</feature>
<organism evidence="2 3">
    <name type="scientific">Allacma fusca</name>
    <dbReference type="NCBI Taxonomy" id="39272"/>
    <lineage>
        <taxon>Eukaryota</taxon>
        <taxon>Metazoa</taxon>
        <taxon>Ecdysozoa</taxon>
        <taxon>Arthropoda</taxon>
        <taxon>Hexapoda</taxon>
        <taxon>Collembola</taxon>
        <taxon>Symphypleona</taxon>
        <taxon>Sminthuridae</taxon>
        <taxon>Allacma</taxon>
    </lineage>
</organism>
<feature type="signal peptide" evidence="1">
    <location>
        <begin position="1"/>
        <end position="19"/>
    </location>
</feature>
<proteinExistence type="predicted"/>
<dbReference type="OrthoDB" id="2159869at2759"/>
<dbReference type="Proteomes" id="UP000708208">
    <property type="component" value="Unassembled WGS sequence"/>
</dbReference>
<evidence type="ECO:0000313" key="2">
    <source>
        <dbReference type="EMBL" id="CAG7716125.1"/>
    </source>
</evidence>
<gene>
    <name evidence="2" type="ORF">AFUS01_LOCUS5654</name>
</gene>
<sequence length="685" mass="78019">MLDFLYLLGPLLASQFCGCHYLTGKPTVFITSNDTEPDYQPHQLIYDGSRFFKLSEYVLFGIDDVSRFFIVYVGVKDIIHMTAALTVGDVRNATITQNLMKELFFAHYNASGVFPQMIVSNTTTTQILTFKADEDIKKGPGICYIVDYPKAFETLEMAPPYDLLVEVPGYSNSITAKRTLIDVQSFTFLRFQMTADALVTYPEIVNHAEALFPSIMADYSLTWSMWESSIKMIHNPCIQDFFLLYMKVGRDGETTLKEGPSPIYTYVQIPAYFTEGNDGCWNNITSIYCPNPDYEEECGEPEDLILTNRHFLVLSSKGLFVSSDLTESKFKLSDRYLSAPLARYDIVDPCKDITECFQTLSNPMEENLVYRRMLRYTPFCDTQQYPNNADIVIFILEHTDQAAYRNRREGFNGTGPVKTYTITFAGRPYVKWSPLFIKQEFFEDRYIEDITGIFFNPHFFRFDITMKLSPPVDTSKDTHGKYVRFVLPLPSMEPYISHGYPYLNGTWGTKQGFIVQNFSEAFQINGIAVNPGNMDIIIYGSEIHIAESGRPIVYQAVGGFVDPLNTVTGCHFNHPDRKSSDFLWSGRSGLEGVITNSASPGHNFCCGQEDSSQRQQTFAYEGPGGSFTYFYKKMLEHDEQSKSSTTRQPLREISGTECSRETCYLLPCILPLPLDPLDFKVRQDK</sequence>
<accession>A0A8J2J9L9</accession>
<keyword evidence="3" id="KW-1185">Reference proteome</keyword>
<comment type="caution">
    <text evidence="2">The sequence shown here is derived from an EMBL/GenBank/DDBJ whole genome shotgun (WGS) entry which is preliminary data.</text>
</comment>
<reference evidence="2" key="1">
    <citation type="submission" date="2021-06" db="EMBL/GenBank/DDBJ databases">
        <authorList>
            <person name="Hodson N. C."/>
            <person name="Mongue J. A."/>
            <person name="Jaron S. K."/>
        </authorList>
    </citation>
    <scope>NUCLEOTIDE SEQUENCE</scope>
</reference>
<protein>
    <submittedName>
        <fullName evidence="2">Uncharacterized protein</fullName>
    </submittedName>
</protein>
<keyword evidence="1" id="KW-0732">Signal</keyword>
<name>A0A8J2J9L9_9HEXA</name>
<evidence type="ECO:0000313" key="3">
    <source>
        <dbReference type="Proteomes" id="UP000708208"/>
    </source>
</evidence>
<dbReference type="EMBL" id="CAJVCH010036129">
    <property type="protein sequence ID" value="CAG7716125.1"/>
    <property type="molecule type" value="Genomic_DNA"/>
</dbReference>